<evidence type="ECO:0000313" key="4">
    <source>
        <dbReference type="Proteomes" id="UP000236893"/>
    </source>
</evidence>
<dbReference type="Gene3D" id="2.40.128.520">
    <property type="match status" value="1"/>
</dbReference>
<dbReference type="PANTHER" id="PTHR36919:SF2">
    <property type="entry name" value="BLL6627 PROTEIN"/>
    <property type="match status" value="1"/>
</dbReference>
<accession>A0A2S4ZYG3</accession>
<dbReference type="PANTHER" id="PTHR36919">
    <property type="entry name" value="BLR1215 PROTEIN"/>
    <property type="match status" value="1"/>
</dbReference>
<gene>
    <name evidence="3" type="ORF">C3K47_15165</name>
</gene>
<dbReference type="RefSeq" id="WP_103790005.1">
    <property type="nucleotide sequence ID" value="NZ_PQVF01000011.1"/>
</dbReference>
<organism evidence="3 4">
    <name type="scientific">Solitalea longa</name>
    <dbReference type="NCBI Taxonomy" id="2079460"/>
    <lineage>
        <taxon>Bacteria</taxon>
        <taxon>Pseudomonadati</taxon>
        <taxon>Bacteroidota</taxon>
        <taxon>Sphingobacteriia</taxon>
        <taxon>Sphingobacteriales</taxon>
        <taxon>Sphingobacteriaceae</taxon>
        <taxon>Solitalea</taxon>
    </lineage>
</organism>
<evidence type="ECO:0000256" key="1">
    <source>
        <dbReference type="SAM" id="SignalP"/>
    </source>
</evidence>
<keyword evidence="4" id="KW-1185">Reference proteome</keyword>
<reference evidence="3 4" key="1">
    <citation type="submission" date="2018-01" db="EMBL/GenBank/DDBJ databases">
        <authorList>
            <person name="Gaut B.S."/>
            <person name="Morton B.R."/>
            <person name="Clegg M.T."/>
            <person name="Duvall M.R."/>
        </authorList>
    </citation>
    <scope>NUCLEOTIDE SEQUENCE [LARGE SCALE GENOMIC DNA]</scope>
    <source>
        <strain evidence="3 4">HR-AV</strain>
    </source>
</reference>
<dbReference type="Proteomes" id="UP000236893">
    <property type="component" value="Unassembled WGS sequence"/>
</dbReference>
<dbReference type="AlphaFoldDB" id="A0A2S4ZYG3"/>
<dbReference type="Pfam" id="PF09917">
    <property type="entry name" value="DUF2147"/>
    <property type="match status" value="1"/>
</dbReference>
<feature type="signal peptide" evidence="1">
    <location>
        <begin position="1"/>
        <end position="20"/>
    </location>
</feature>
<proteinExistence type="predicted"/>
<dbReference type="InterPro" id="IPR019223">
    <property type="entry name" value="DUF2147"/>
</dbReference>
<keyword evidence="1" id="KW-0732">Signal</keyword>
<evidence type="ECO:0000313" key="3">
    <source>
        <dbReference type="EMBL" id="POY35400.1"/>
    </source>
</evidence>
<dbReference type="OrthoDB" id="9814399at2"/>
<feature type="domain" description="DUF2147" evidence="2">
    <location>
        <begin position="29"/>
        <end position="145"/>
    </location>
</feature>
<evidence type="ECO:0000259" key="2">
    <source>
        <dbReference type="Pfam" id="PF09917"/>
    </source>
</evidence>
<feature type="chain" id="PRO_5015783801" evidence="1">
    <location>
        <begin position="21"/>
        <end position="147"/>
    </location>
</feature>
<comment type="caution">
    <text evidence="3">The sequence shown here is derived from an EMBL/GenBank/DDBJ whole genome shotgun (WGS) entry which is preliminary data.</text>
</comment>
<sequence>MKKLIALTVTACFFAMASFAQSGADAIVGIWLNQEKDAKIQIFKKGNEFYGKLVWLKNPKETNGQDKKDTKNPEEAQRNRLLMGLEILKGFKYDTDDVKWADGSIYDPKSGKTYSCKLTLKDKNNLNVRGYIGVSIIGRTDIWSRSN</sequence>
<dbReference type="EMBL" id="PQVF01000011">
    <property type="protein sequence ID" value="POY35400.1"/>
    <property type="molecule type" value="Genomic_DNA"/>
</dbReference>
<name>A0A2S4ZYG3_9SPHI</name>
<protein>
    <submittedName>
        <fullName evidence="3">DUF2147 domain-containing protein</fullName>
    </submittedName>
</protein>